<comment type="caution">
    <text evidence="3">The sequence shown here is derived from an EMBL/GenBank/DDBJ whole genome shotgun (WGS) entry which is preliminary data.</text>
</comment>
<dbReference type="Pfam" id="PF20167">
    <property type="entry name" value="Transposase_32"/>
    <property type="match status" value="1"/>
</dbReference>
<evidence type="ECO:0000259" key="2">
    <source>
        <dbReference type="Pfam" id="PF20167"/>
    </source>
</evidence>
<organism evidence="3 4">
    <name type="scientific">Rehmannia glutinosa</name>
    <name type="common">Chinese foxglove</name>
    <dbReference type="NCBI Taxonomy" id="99300"/>
    <lineage>
        <taxon>Eukaryota</taxon>
        <taxon>Viridiplantae</taxon>
        <taxon>Streptophyta</taxon>
        <taxon>Embryophyta</taxon>
        <taxon>Tracheophyta</taxon>
        <taxon>Spermatophyta</taxon>
        <taxon>Magnoliopsida</taxon>
        <taxon>eudicotyledons</taxon>
        <taxon>Gunneridae</taxon>
        <taxon>Pentapetalae</taxon>
        <taxon>asterids</taxon>
        <taxon>lamiids</taxon>
        <taxon>Lamiales</taxon>
        <taxon>Orobanchaceae</taxon>
        <taxon>Rehmannieae</taxon>
        <taxon>Rehmannia</taxon>
    </lineage>
</organism>
<evidence type="ECO:0000313" key="3">
    <source>
        <dbReference type="EMBL" id="KAK6115482.1"/>
    </source>
</evidence>
<evidence type="ECO:0000313" key="4">
    <source>
        <dbReference type="Proteomes" id="UP001318860"/>
    </source>
</evidence>
<gene>
    <name evidence="3" type="ORF">DH2020_007751</name>
</gene>
<name>A0ABR0TZQ0_REHGL</name>
<feature type="region of interest" description="Disordered" evidence="1">
    <location>
        <begin position="340"/>
        <end position="374"/>
    </location>
</feature>
<dbReference type="Proteomes" id="UP001318860">
    <property type="component" value="Unassembled WGS sequence"/>
</dbReference>
<protein>
    <recommendedName>
        <fullName evidence="2">Putative plant transposon protein domain-containing protein</fullName>
    </recommendedName>
</protein>
<keyword evidence="4" id="KW-1185">Reference proteome</keyword>
<sequence length="461" mass="51856">MGQLATAISSQQKKENFPSNTEVNPREHCKAIKLRSGTEYDGPEMPNHATSETKANSEIFHKEEIIDKESEIEKPEDVCFVSRLNKFKERGFLPSPEDGELLEIIQERQWTDFAKQPNPGITSVAHNVARSSEARTHVVLSTAAVDFSPKAIRAVYNLPEVDDTQYLATLETLTPDIVLQALTKPSTQWLTQTPGSSSQYFDATNLSSYGRALMYFICARIDPTSSQRSILYTHARLLYIIANNIPFDLGTYLSKSIVHCITAGKNVALNHPSLITELCRMHGVKWPLLANEICPICPITHKTIIKYERWDGAPAHPRGLGYLLDSVSQAPVDNEIANTHNEADTDKQGDTGNEGHDDIPAGDDGNTHDAQSQVQVHHLEQRITHLEEEMREGRKALRRELHQELRRMQRRADRRLAARDAYHRDYLASWTHHILHPDTDFIPPVMSPTPPTLPDDDATTA</sequence>
<dbReference type="EMBL" id="JABTTQ020003506">
    <property type="protein sequence ID" value="KAK6115482.1"/>
    <property type="molecule type" value="Genomic_DNA"/>
</dbReference>
<reference evidence="3 4" key="1">
    <citation type="journal article" date="2021" name="Comput. Struct. Biotechnol. J.">
        <title>De novo genome assembly of the potent medicinal plant Rehmannia glutinosa using nanopore technology.</title>
        <authorList>
            <person name="Ma L."/>
            <person name="Dong C."/>
            <person name="Song C."/>
            <person name="Wang X."/>
            <person name="Zheng X."/>
            <person name="Niu Y."/>
            <person name="Chen S."/>
            <person name="Feng W."/>
        </authorList>
    </citation>
    <scope>NUCLEOTIDE SEQUENCE [LARGE SCALE GENOMIC DNA]</scope>
    <source>
        <strain evidence="3">DH-2019</strain>
    </source>
</reference>
<feature type="region of interest" description="Disordered" evidence="1">
    <location>
        <begin position="1"/>
        <end position="28"/>
    </location>
</feature>
<evidence type="ECO:0000256" key="1">
    <source>
        <dbReference type="SAM" id="MobiDB-lite"/>
    </source>
</evidence>
<feature type="compositionally biased region" description="Polar residues" evidence="1">
    <location>
        <begin position="1"/>
        <end position="23"/>
    </location>
</feature>
<feature type="compositionally biased region" description="Basic and acidic residues" evidence="1">
    <location>
        <begin position="341"/>
        <end position="359"/>
    </location>
</feature>
<feature type="domain" description="Putative plant transposon protein" evidence="2">
    <location>
        <begin position="106"/>
        <end position="284"/>
    </location>
</feature>
<accession>A0ABR0TZQ0</accession>
<dbReference type="InterPro" id="IPR046796">
    <property type="entry name" value="Transposase_32_dom"/>
</dbReference>
<proteinExistence type="predicted"/>